<dbReference type="EMBL" id="LR798268">
    <property type="protein sequence ID" value="CAB5219367.1"/>
    <property type="molecule type" value="Genomic_DNA"/>
</dbReference>
<reference evidence="2" key="1">
    <citation type="submission" date="2020-04" db="EMBL/GenBank/DDBJ databases">
        <authorList>
            <person name="Chiriac C."/>
            <person name="Salcher M."/>
            <person name="Ghai R."/>
            <person name="Kavagutti S V."/>
        </authorList>
    </citation>
    <scope>NUCLEOTIDE SEQUENCE</scope>
</reference>
<proteinExistence type="predicted"/>
<organism evidence="2">
    <name type="scientific">uncultured Caudovirales phage</name>
    <dbReference type="NCBI Taxonomy" id="2100421"/>
    <lineage>
        <taxon>Viruses</taxon>
        <taxon>Duplodnaviria</taxon>
        <taxon>Heunggongvirae</taxon>
        <taxon>Uroviricota</taxon>
        <taxon>Caudoviricetes</taxon>
        <taxon>Peduoviridae</taxon>
        <taxon>Maltschvirus</taxon>
        <taxon>Maltschvirus maltsch</taxon>
    </lineage>
</organism>
<evidence type="ECO:0000313" key="3">
    <source>
        <dbReference type="EMBL" id="CAB5219367.1"/>
    </source>
</evidence>
<name>A0A6J5KSJ1_9CAUD</name>
<dbReference type="EMBL" id="LR796176">
    <property type="protein sequence ID" value="CAB4123897.1"/>
    <property type="molecule type" value="Genomic_DNA"/>
</dbReference>
<gene>
    <name evidence="3" type="ORF">UFOVP220_72</name>
    <name evidence="1" type="ORF">UFOVP26_16</name>
    <name evidence="2" type="ORF">UFOVP44_81</name>
</gene>
<dbReference type="EMBL" id="LR796152">
    <property type="protein sequence ID" value="CAB4121739.1"/>
    <property type="molecule type" value="Genomic_DNA"/>
</dbReference>
<evidence type="ECO:0000313" key="1">
    <source>
        <dbReference type="EMBL" id="CAB4121739.1"/>
    </source>
</evidence>
<evidence type="ECO:0000313" key="2">
    <source>
        <dbReference type="EMBL" id="CAB4123897.1"/>
    </source>
</evidence>
<accession>A0A6J5KSJ1</accession>
<protein>
    <submittedName>
        <fullName evidence="2">Uncharacterized protein</fullName>
    </submittedName>
</protein>
<sequence length="135" mass="15240">MIIAPEEMKPLNEAKRLKDGMYKSVQELSYELVDNPRAVSRLMEAMRHDLESAIPEPCSSCSGKAIDAQRSPPDVSSFNVKIEARAFCVHGKNAHCPDELPTYEEVENNFKMFGQNLPPEPVEIKEELPTSYGDW</sequence>